<sequence length="557" mass="64634">MLIIETTGCHPGYCRLKFHRRNRMDSLVLPPECTERTNRDIFLTNTFNMSFLEDTDLQSSEPFDCSVHGPALTNETLKHDFVNAIRCEQSHNLLDAYLNRRRTWPDSSALERLRTINCVLVTLSHPNSSSPSLEFRISFASVEKNLIRNFSDNQFACYGFLKIVKRRIESDDAELKTELKSYYLKTALLWISEQLEPSIWTDTNFLYCTSICLSYLHHCLRSRNLPQLFQPENNLVDHLQIEDCDRMANALEKYILFPVNARMFMRCWCDDSFDQHFDKLLARPRRNLHEGIADILQKISATKLQIDLISPLVESGTISFYLLGCTVAADSVVSRVLYQMIIRDLDNIVEPDMTACIRSLLYRQLASIIHRQPRFVRNNNILAEEFYKNSLTMVYPISGFDDQQLSGKTNLALFHYLNGEYKDAMTALCDVENILNQADMNRTLLLYFVGEDLPRLWRDPFLTKMIQTLSVEVEALPVKYNALGFYILARCMDELYNKGEICIQRARLEKLKRSVLVNERRLSALEKYHRIYTALILDAAYTVITELIAKLHSMLST</sequence>
<feature type="domain" description="Mab-21-like HhH/H2TH-like" evidence="1">
    <location>
        <begin position="157"/>
        <end position="252"/>
    </location>
</feature>
<dbReference type="Gene3D" id="1.10.1410.40">
    <property type="match status" value="1"/>
</dbReference>
<dbReference type="Pfam" id="PF20266">
    <property type="entry name" value="Mab-21_C"/>
    <property type="match status" value="1"/>
</dbReference>
<evidence type="ECO:0000259" key="1">
    <source>
        <dbReference type="Pfam" id="PF20266"/>
    </source>
</evidence>
<comment type="caution">
    <text evidence="2">The sequence shown here is derived from an EMBL/GenBank/DDBJ whole genome shotgun (WGS) entry which is preliminary data.</text>
</comment>
<dbReference type="STRING" id="6573.A0A210Q7Q8"/>
<protein>
    <recommendedName>
        <fullName evidence="1">Mab-21-like HhH/H2TH-like domain-containing protein</fullName>
    </recommendedName>
</protein>
<evidence type="ECO:0000313" key="2">
    <source>
        <dbReference type="EMBL" id="OWF44745.1"/>
    </source>
</evidence>
<dbReference type="PANTHER" id="PTHR10656">
    <property type="entry name" value="CELL FATE DETERMINING PROTEIN MAB21-RELATED"/>
    <property type="match status" value="1"/>
</dbReference>
<dbReference type="OrthoDB" id="5969966at2759"/>
<gene>
    <name evidence="2" type="ORF">KP79_PYT18991</name>
</gene>
<proteinExistence type="predicted"/>
<dbReference type="PANTHER" id="PTHR10656:SF69">
    <property type="entry name" value="MAB-21-LIKE HHH_H2TH-LIKE DOMAIN-CONTAINING PROTEIN"/>
    <property type="match status" value="1"/>
</dbReference>
<organism evidence="2 3">
    <name type="scientific">Mizuhopecten yessoensis</name>
    <name type="common">Japanese scallop</name>
    <name type="synonym">Patinopecten yessoensis</name>
    <dbReference type="NCBI Taxonomy" id="6573"/>
    <lineage>
        <taxon>Eukaryota</taxon>
        <taxon>Metazoa</taxon>
        <taxon>Spiralia</taxon>
        <taxon>Lophotrochozoa</taxon>
        <taxon>Mollusca</taxon>
        <taxon>Bivalvia</taxon>
        <taxon>Autobranchia</taxon>
        <taxon>Pteriomorphia</taxon>
        <taxon>Pectinida</taxon>
        <taxon>Pectinoidea</taxon>
        <taxon>Pectinidae</taxon>
        <taxon>Mizuhopecten</taxon>
    </lineage>
</organism>
<keyword evidence="3" id="KW-1185">Reference proteome</keyword>
<reference evidence="2 3" key="1">
    <citation type="journal article" date="2017" name="Nat. Ecol. Evol.">
        <title>Scallop genome provides insights into evolution of bilaterian karyotype and development.</title>
        <authorList>
            <person name="Wang S."/>
            <person name="Zhang J."/>
            <person name="Jiao W."/>
            <person name="Li J."/>
            <person name="Xun X."/>
            <person name="Sun Y."/>
            <person name="Guo X."/>
            <person name="Huan P."/>
            <person name="Dong B."/>
            <person name="Zhang L."/>
            <person name="Hu X."/>
            <person name="Sun X."/>
            <person name="Wang J."/>
            <person name="Zhao C."/>
            <person name="Wang Y."/>
            <person name="Wang D."/>
            <person name="Huang X."/>
            <person name="Wang R."/>
            <person name="Lv J."/>
            <person name="Li Y."/>
            <person name="Zhang Z."/>
            <person name="Liu B."/>
            <person name="Lu W."/>
            <person name="Hui Y."/>
            <person name="Liang J."/>
            <person name="Zhou Z."/>
            <person name="Hou R."/>
            <person name="Li X."/>
            <person name="Liu Y."/>
            <person name="Li H."/>
            <person name="Ning X."/>
            <person name="Lin Y."/>
            <person name="Zhao L."/>
            <person name="Xing Q."/>
            <person name="Dou J."/>
            <person name="Li Y."/>
            <person name="Mao J."/>
            <person name="Guo H."/>
            <person name="Dou H."/>
            <person name="Li T."/>
            <person name="Mu C."/>
            <person name="Jiang W."/>
            <person name="Fu Q."/>
            <person name="Fu X."/>
            <person name="Miao Y."/>
            <person name="Liu J."/>
            <person name="Yu Q."/>
            <person name="Li R."/>
            <person name="Liao H."/>
            <person name="Li X."/>
            <person name="Kong Y."/>
            <person name="Jiang Z."/>
            <person name="Chourrout D."/>
            <person name="Li R."/>
            <person name="Bao Z."/>
        </authorList>
    </citation>
    <scope>NUCLEOTIDE SEQUENCE [LARGE SCALE GENOMIC DNA]</scope>
    <source>
        <strain evidence="2 3">PY_sf001</strain>
    </source>
</reference>
<accession>A0A210Q7Q8</accession>
<dbReference type="InterPro" id="IPR046906">
    <property type="entry name" value="Mab-21_HhH/H2TH-like"/>
</dbReference>
<dbReference type="SMART" id="SM01265">
    <property type="entry name" value="Mab-21"/>
    <property type="match status" value="1"/>
</dbReference>
<dbReference type="Proteomes" id="UP000242188">
    <property type="component" value="Unassembled WGS sequence"/>
</dbReference>
<name>A0A210Q7Q8_MIZYE</name>
<evidence type="ECO:0000313" key="3">
    <source>
        <dbReference type="Proteomes" id="UP000242188"/>
    </source>
</evidence>
<dbReference type="InterPro" id="IPR024810">
    <property type="entry name" value="MAB21L/cGLR"/>
</dbReference>
<dbReference type="EMBL" id="NEDP02004687">
    <property type="protein sequence ID" value="OWF44745.1"/>
    <property type="molecule type" value="Genomic_DNA"/>
</dbReference>
<dbReference type="AlphaFoldDB" id="A0A210Q7Q8"/>